<comment type="caution">
    <text evidence="1">The sequence shown here is derived from an EMBL/GenBank/DDBJ whole genome shotgun (WGS) entry which is preliminary data.</text>
</comment>
<evidence type="ECO:0000313" key="2">
    <source>
        <dbReference type="Proteomes" id="UP001152795"/>
    </source>
</evidence>
<gene>
    <name evidence="1" type="ORF">PACLA_8A022251</name>
</gene>
<dbReference type="OrthoDB" id="445826at2759"/>
<dbReference type="AlphaFoldDB" id="A0A6S7IZ20"/>
<proteinExistence type="predicted"/>
<dbReference type="EMBL" id="CACRXK020006826">
    <property type="protein sequence ID" value="CAB4010552.1"/>
    <property type="molecule type" value="Genomic_DNA"/>
</dbReference>
<accession>A0A6S7IZ20</accession>
<sequence>MRHREYLKKKAVQTKSKLYHDAYKKQRNELNKLIKKTKAEYFKNKLNSCERNPKEMWKTINRLTNKTSKTTNITEINQNGKRITDDHTIANTLNEYFSEVGPQLAANLSQSLESPESYYLAR</sequence>
<protein>
    <submittedName>
        <fullName evidence="1">Uncharacterized protein</fullName>
    </submittedName>
</protein>
<organism evidence="1 2">
    <name type="scientific">Paramuricea clavata</name>
    <name type="common">Red gorgonian</name>
    <name type="synonym">Violescent sea-whip</name>
    <dbReference type="NCBI Taxonomy" id="317549"/>
    <lineage>
        <taxon>Eukaryota</taxon>
        <taxon>Metazoa</taxon>
        <taxon>Cnidaria</taxon>
        <taxon>Anthozoa</taxon>
        <taxon>Octocorallia</taxon>
        <taxon>Malacalcyonacea</taxon>
        <taxon>Plexauridae</taxon>
        <taxon>Paramuricea</taxon>
    </lineage>
</organism>
<name>A0A6S7IZ20_PARCT</name>
<keyword evidence="2" id="KW-1185">Reference proteome</keyword>
<dbReference type="Proteomes" id="UP001152795">
    <property type="component" value="Unassembled WGS sequence"/>
</dbReference>
<evidence type="ECO:0000313" key="1">
    <source>
        <dbReference type="EMBL" id="CAB4010552.1"/>
    </source>
</evidence>
<reference evidence="1" key="1">
    <citation type="submission" date="2020-04" db="EMBL/GenBank/DDBJ databases">
        <authorList>
            <person name="Alioto T."/>
            <person name="Alioto T."/>
            <person name="Gomez Garrido J."/>
        </authorList>
    </citation>
    <scope>NUCLEOTIDE SEQUENCE</scope>
    <source>
        <strain evidence="1">A484AB</strain>
    </source>
</reference>
<dbReference type="PANTHER" id="PTHR47510">
    <property type="entry name" value="REVERSE TRANSCRIPTASE DOMAIN-CONTAINING PROTEIN"/>
    <property type="match status" value="1"/>
</dbReference>
<dbReference type="PANTHER" id="PTHR47510:SF3">
    <property type="entry name" value="ENDO_EXONUCLEASE_PHOSPHATASE DOMAIN-CONTAINING PROTEIN"/>
    <property type="match status" value="1"/>
</dbReference>